<dbReference type="EMBL" id="JAGPNK010000009">
    <property type="protein sequence ID" value="KAH7313464.1"/>
    <property type="molecule type" value="Genomic_DNA"/>
</dbReference>
<dbReference type="InterPro" id="IPR002634">
    <property type="entry name" value="BolA"/>
</dbReference>
<dbReference type="GO" id="GO:0005759">
    <property type="term" value="C:mitochondrial matrix"/>
    <property type="evidence" value="ECO:0007669"/>
    <property type="project" value="TreeGrafter"/>
</dbReference>
<dbReference type="PANTHER" id="PTHR46230">
    <property type="match status" value="1"/>
</dbReference>
<evidence type="ECO:0000256" key="1">
    <source>
        <dbReference type="RuleBase" id="RU003860"/>
    </source>
</evidence>
<dbReference type="Proteomes" id="UP000813444">
    <property type="component" value="Unassembled WGS sequence"/>
</dbReference>
<dbReference type="PANTHER" id="PTHR46230:SF7">
    <property type="entry name" value="BOLA-LIKE PROTEIN 1"/>
    <property type="match status" value="1"/>
</dbReference>
<dbReference type="GO" id="GO:0044572">
    <property type="term" value="P:[4Fe-4S] cluster assembly"/>
    <property type="evidence" value="ECO:0007669"/>
    <property type="project" value="TreeGrafter"/>
</dbReference>
<feature type="region of interest" description="Disordered" evidence="2">
    <location>
        <begin position="125"/>
        <end position="166"/>
    </location>
</feature>
<gene>
    <name evidence="3" type="ORF">B0I35DRAFT_480147</name>
</gene>
<proteinExistence type="inferred from homology"/>
<dbReference type="Gene3D" id="3.30.300.90">
    <property type="entry name" value="BolA-like"/>
    <property type="match status" value="1"/>
</dbReference>
<dbReference type="SUPFAM" id="SSF82657">
    <property type="entry name" value="BolA-like"/>
    <property type="match status" value="1"/>
</dbReference>
<accession>A0A8K0SNJ7</accession>
<comment type="caution">
    <text evidence="3">The sequence shown here is derived from an EMBL/GenBank/DDBJ whole genome shotgun (WGS) entry which is preliminary data.</text>
</comment>
<reference evidence="3" key="1">
    <citation type="journal article" date="2021" name="Nat. Commun.">
        <title>Genetic determinants of endophytism in the Arabidopsis root mycobiome.</title>
        <authorList>
            <person name="Mesny F."/>
            <person name="Miyauchi S."/>
            <person name="Thiergart T."/>
            <person name="Pickel B."/>
            <person name="Atanasova L."/>
            <person name="Karlsson M."/>
            <person name="Huettel B."/>
            <person name="Barry K.W."/>
            <person name="Haridas S."/>
            <person name="Chen C."/>
            <person name="Bauer D."/>
            <person name="Andreopoulos W."/>
            <person name="Pangilinan J."/>
            <person name="LaButti K."/>
            <person name="Riley R."/>
            <person name="Lipzen A."/>
            <person name="Clum A."/>
            <person name="Drula E."/>
            <person name="Henrissat B."/>
            <person name="Kohler A."/>
            <person name="Grigoriev I.V."/>
            <person name="Martin F.M."/>
            <person name="Hacquard S."/>
        </authorList>
    </citation>
    <scope>NUCLEOTIDE SEQUENCE</scope>
    <source>
        <strain evidence="3">MPI-CAGE-CH-0235</strain>
    </source>
</reference>
<comment type="similarity">
    <text evidence="1">Belongs to the BolA/IbaG family.</text>
</comment>
<dbReference type="InterPro" id="IPR036065">
    <property type="entry name" value="BolA-like_sf"/>
</dbReference>
<dbReference type="AlphaFoldDB" id="A0A8K0SNJ7"/>
<evidence type="ECO:0000313" key="3">
    <source>
        <dbReference type="EMBL" id="KAH7313464.1"/>
    </source>
</evidence>
<evidence type="ECO:0000256" key="2">
    <source>
        <dbReference type="SAM" id="MobiDB-lite"/>
    </source>
</evidence>
<organism evidence="3 4">
    <name type="scientific">Stachybotrys elegans</name>
    <dbReference type="NCBI Taxonomy" id="80388"/>
    <lineage>
        <taxon>Eukaryota</taxon>
        <taxon>Fungi</taxon>
        <taxon>Dikarya</taxon>
        <taxon>Ascomycota</taxon>
        <taxon>Pezizomycotina</taxon>
        <taxon>Sordariomycetes</taxon>
        <taxon>Hypocreomycetidae</taxon>
        <taxon>Hypocreales</taxon>
        <taxon>Stachybotryaceae</taxon>
        <taxon>Stachybotrys</taxon>
    </lineage>
</organism>
<sequence>MSTNTPIEDVIRAKITAALNPQILEIYNDSHRHAHHEPMRESTSKETHFRLVIISEAFRSKMQAARHRMVYALLTEEMAREGGIHALQLRTLTPEEQAIQEKKQQTLSEKSEKLEKLEKIEKIEKIEKKDQQPSQEAESVAPAPQQTAAATAPVIEPVAVEEPLKA</sequence>
<feature type="compositionally biased region" description="Low complexity" evidence="2">
    <location>
        <begin position="141"/>
        <end position="153"/>
    </location>
</feature>
<name>A0A8K0SNJ7_9HYPO</name>
<evidence type="ECO:0000313" key="4">
    <source>
        <dbReference type="Proteomes" id="UP000813444"/>
    </source>
</evidence>
<keyword evidence="4" id="KW-1185">Reference proteome</keyword>
<protein>
    <submittedName>
        <fullName evidence="3">Bola-like protein-domain-containing protein</fullName>
    </submittedName>
</protein>
<dbReference type="OrthoDB" id="411584at2759"/>
<dbReference type="Pfam" id="PF01722">
    <property type="entry name" value="BolA"/>
    <property type="match status" value="1"/>
</dbReference>